<dbReference type="GO" id="GO:0017069">
    <property type="term" value="F:snRNA binding"/>
    <property type="evidence" value="ECO:0007669"/>
    <property type="project" value="TreeGrafter"/>
</dbReference>
<dbReference type="PANTHER" id="PTHR13952:SF6">
    <property type="entry name" value="U11_U12 SMALL NUCLEAR RIBONUCLEOPROTEIN 35 KDA PROTEIN"/>
    <property type="match status" value="1"/>
</dbReference>
<keyword evidence="6" id="KW-1185">Reference proteome</keyword>
<dbReference type="EMBL" id="MLAK01000885">
    <property type="protein sequence ID" value="OHT02024.1"/>
    <property type="molecule type" value="Genomic_DNA"/>
</dbReference>
<dbReference type="InterPro" id="IPR022023">
    <property type="entry name" value="U1snRNP70_N"/>
</dbReference>
<evidence type="ECO:0000256" key="2">
    <source>
        <dbReference type="ARBA" id="ARBA00023242"/>
    </source>
</evidence>
<dbReference type="InterPro" id="IPR035979">
    <property type="entry name" value="RBD_domain_sf"/>
</dbReference>
<dbReference type="Pfam" id="PF00076">
    <property type="entry name" value="RRM_1"/>
    <property type="match status" value="1"/>
</dbReference>
<dbReference type="Pfam" id="PF12220">
    <property type="entry name" value="U1snRNP70_N"/>
    <property type="match status" value="1"/>
</dbReference>
<dbReference type="Gene3D" id="3.30.70.330">
    <property type="match status" value="1"/>
</dbReference>
<name>A0A1J4JU73_9EUKA</name>
<keyword evidence="5" id="KW-0687">Ribonucleoprotein</keyword>
<reference evidence="5" key="1">
    <citation type="submission" date="2016-10" db="EMBL/GenBank/DDBJ databases">
        <authorList>
            <person name="Benchimol M."/>
            <person name="Almeida L.G."/>
            <person name="Vasconcelos A.T."/>
            <person name="Perreira-Neves A."/>
            <person name="Rosa I.A."/>
            <person name="Tasca T."/>
            <person name="Bogo M.R."/>
            <person name="de Souza W."/>
        </authorList>
    </citation>
    <scope>NUCLEOTIDE SEQUENCE [LARGE SCALE GENOMIC DNA]</scope>
    <source>
        <strain evidence="5">K</strain>
    </source>
</reference>
<dbReference type="InterPro" id="IPR051183">
    <property type="entry name" value="U1_U11-U12_snRNP_70-35kDa"/>
</dbReference>
<dbReference type="AlphaFoldDB" id="A0A1J4JU73"/>
<comment type="subcellular location">
    <subcellularLocation>
        <location evidence="1">Nucleus</location>
    </subcellularLocation>
</comment>
<dbReference type="PROSITE" id="PS50102">
    <property type="entry name" value="RRM"/>
    <property type="match status" value="1"/>
</dbReference>
<dbReference type="GO" id="GO:0003729">
    <property type="term" value="F:mRNA binding"/>
    <property type="evidence" value="ECO:0007669"/>
    <property type="project" value="TreeGrafter"/>
</dbReference>
<dbReference type="InterPro" id="IPR012677">
    <property type="entry name" value="Nucleotide-bd_a/b_plait_sf"/>
</dbReference>
<dbReference type="PANTHER" id="PTHR13952">
    <property type="entry name" value="U1 SMALL NUCLEAR RIBONUCLEOPROTEIN 70 KD"/>
    <property type="match status" value="1"/>
</dbReference>
<evidence type="ECO:0000259" key="4">
    <source>
        <dbReference type="PROSITE" id="PS50102"/>
    </source>
</evidence>
<feature type="domain" description="RRM" evidence="4">
    <location>
        <begin position="98"/>
        <end position="176"/>
    </location>
</feature>
<accession>A0A1J4JU73</accession>
<dbReference type="GO" id="GO:0000398">
    <property type="term" value="P:mRNA splicing, via spliceosome"/>
    <property type="evidence" value="ECO:0007669"/>
    <property type="project" value="TreeGrafter"/>
</dbReference>
<evidence type="ECO:0000256" key="3">
    <source>
        <dbReference type="PROSITE-ProRule" id="PRU00176"/>
    </source>
</evidence>
<evidence type="ECO:0000313" key="5">
    <source>
        <dbReference type="EMBL" id="OHT02024.1"/>
    </source>
</evidence>
<dbReference type="OrthoDB" id="4207594at2759"/>
<dbReference type="GO" id="GO:0071011">
    <property type="term" value="C:precatalytic spliceosome"/>
    <property type="evidence" value="ECO:0007669"/>
    <property type="project" value="TreeGrafter"/>
</dbReference>
<protein>
    <submittedName>
        <fullName evidence="5">U1 small nuclear ribonucleoprotein 70 kDa like protein</fullName>
    </submittedName>
</protein>
<proteinExistence type="predicted"/>
<gene>
    <name evidence="5" type="ORF">TRFO_30984</name>
</gene>
<dbReference type="SMART" id="SM00360">
    <property type="entry name" value="RRM"/>
    <property type="match status" value="1"/>
</dbReference>
<dbReference type="GeneID" id="94842367"/>
<comment type="caution">
    <text evidence="5">The sequence shown here is derived from an EMBL/GenBank/DDBJ whole genome shotgun (WGS) entry which is preliminary data.</text>
</comment>
<evidence type="ECO:0000256" key="1">
    <source>
        <dbReference type="ARBA" id="ARBA00004123"/>
    </source>
</evidence>
<dbReference type="RefSeq" id="XP_068355160.1">
    <property type="nucleotide sequence ID" value="XM_068507663.1"/>
</dbReference>
<dbReference type="Proteomes" id="UP000179807">
    <property type="component" value="Unassembled WGS sequence"/>
</dbReference>
<dbReference type="VEuPathDB" id="TrichDB:TRFO_30984"/>
<organism evidence="5 6">
    <name type="scientific">Tritrichomonas foetus</name>
    <dbReference type="NCBI Taxonomy" id="1144522"/>
    <lineage>
        <taxon>Eukaryota</taxon>
        <taxon>Metamonada</taxon>
        <taxon>Parabasalia</taxon>
        <taxon>Tritrichomonadida</taxon>
        <taxon>Tritrichomonadidae</taxon>
        <taxon>Tritrichomonas</taxon>
    </lineage>
</organism>
<dbReference type="SUPFAM" id="SSF54928">
    <property type="entry name" value="RNA-binding domain, RBD"/>
    <property type="match status" value="1"/>
</dbReference>
<keyword evidence="3" id="KW-0694">RNA-binding</keyword>
<sequence length="261" mass="30484">MPPKYSEDIVSLFKARPRMRFIEPIPRPPPVKFTGVSKLFPLLEQIELPETGEPKLPINEARILRRNKRIEANNQKIAEQKSRYNPKENPNATSNPFNTLFIGGIPDYVTEKDIRYELGCFGPIRSVKFVYDKITGKRKNYCFAEYEREDSFKNAMTQGTKLYFNNRKMIVDCERARTVENWLPRRLGGGIGGLSRRFLKKMMVMRMEICKKRKKVGYKCGIKYRGTLAEVSKRRDEKIGLDRYRQALHRRGRGGLPRGCR</sequence>
<evidence type="ECO:0000313" key="6">
    <source>
        <dbReference type="Proteomes" id="UP000179807"/>
    </source>
</evidence>
<keyword evidence="2" id="KW-0539">Nucleus</keyword>
<dbReference type="InterPro" id="IPR000504">
    <property type="entry name" value="RRM_dom"/>
</dbReference>